<dbReference type="Proteomes" id="UP001633002">
    <property type="component" value="Unassembled WGS sequence"/>
</dbReference>
<organism evidence="2 3">
    <name type="scientific">Riccia sorocarpa</name>
    <dbReference type="NCBI Taxonomy" id="122646"/>
    <lineage>
        <taxon>Eukaryota</taxon>
        <taxon>Viridiplantae</taxon>
        <taxon>Streptophyta</taxon>
        <taxon>Embryophyta</taxon>
        <taxon>Marchantiophyta</taxon>
        <taxon>Marchantiopsida</taxon>
        <taxon>Marchantiidae</taxon>
        <taxon>Marchantiales</taxon>
        <taxon>Ricciaceae</taxon>
        <taxon>Riccia</taxon>
    </lineage>
</organism>
<dbReference type="EMBL" id="JBJQOH010000002">
    <property type="protein sequence ID" value="KAL3696453.1"/>
    <property type="molecule type" value="Genomic_DNA"/>
</dbReference>
<proteinExistence type="predicted"/>
<name>A0ABD3HYA3_9MARC</name>
<dbReference type="AlphaFoldDB" id="A0ABD3HYA3"/>
<comment type="caution">
    <text evidence="2">The sequence shown here is derived from an EMBL/GenBank/DDBJ whole genome shotgun (WGS) entry which is preliminary data.</text>
</comment>
<evidence type="ECO:0000256" key="1">
    <source>
        <dbReference type="SAM" id="MobiDB-lite"/>
    </source>
</evidence>
<evidence type="ECO:0000313" key="3">
    <source>
        <dbReference type="Proteomes" id="UP001633002"/>
    </source>
</evidence>
<feature type="region of interest" description="Disordered" evidence="1">
    <location>
        <begin position="1"/>
        <end position="20"/>
    </location>
</feature>
<accession>A0ABD3HYA3</accession>
<sequence>MSGRRKPRGYTRPPLPTAHMMASERRIIASSAEEIPVDSPAYVPLPTPGDFPLPSSIWELSPGYTVPGHIWTDSPGYMPGPNPGYNPIPPVETPGYASGPSPRYAPVPAVGRPAVQQRPPVTPAGGVSEIVGPIILPHVEEEVETIVYENNVGTCSPEYARRPPHLSTTKRGTDLAATDANMPETLSGGDPRWQALSQRPPLAVHIGITTSKLNRQLNPAATNPLWQPPVDGIIAVEIIPLEMMD</sequence>
<evidence type="ECO:0000313" key="2">
    <source>
        <dbReference type="EMBL" id="KAL3696453.1"/>
    </source>
</evidence>
<gene>
    <name evidence="2" type="ORF">R1sor_010529</name>
</gene>
<keyword evidence="3" id="KW-1185">Reference proteome</keyword>
<protein>
    <submittedName>
        <fullName evidence="2">Uncharacterized protein</fullName>
    </submittedName>
</protein>
<reference evidence="2 3" key="1">
    <citation type="submission" date="2024-09" db="EMBL/GenBank/DDBJ databases">
        <title>Chromosome-scale assembly of Riccia sorocarpa.</title>
        <authorList>
            <person name="Paukszto L."/>
        </authorList>
    </citation>
    <scope>NUCLEOTIDE SEQUENCE [LARGE SCALE GENOMIC DNA]</scope>
    <source>
        <strain evidence="2">LP-2024</strain>
        <tissue evidence="2">Aerial parts of the thallus</tissue>
    </source>
</reference>